<dbReference type="SMART" id="SM00086">
    <property type="entry name" value="PAC"/>
    <property type="match status" value="3"/>
</dbReference>
<evidence type="ECO:0000256" key="11">
    <source>
        <dbReference type="ARBA" id="ARBA00022989"/>
    </source>
</evidence>
<dbReference type="InterPro" id="IPR013767">
    <property type="entry name" value="PAS_fold"/>
</dbReference>
<evidence type="ECO:0000313" key="22">
    <source>
        <dbReference type="Proteomes" id="UP000006062"/>
    </source>
</evidence>
<dbReference type="SUPFAM" id="SSF55874">
    <property type="entry name" value="ATPase domain of HSP90 chaperone/DNA topoisomerase II/histidine kinase"/>
    <property type="match status" value="1"/>
</dbReference>
<evidence type="ECO:0000256" key="14">
    <source>
        <dbReference type="PROSITE-ProRule" id="PRU00110"/>
    </source>
</evidence>
<keyword evidence="10" id="KW-0067">ATP-binding</keyword>
<dbReference type="Pfam" id="PF00072">
    <property type="entry name" value="Response_reg"/>
    <property type="match status" value="2"/>
</dbReference>
<organism evidence="21 22">
    <name type="scientific">Thiocystis violascens (strain ATCC 17096 / DSM 198 / 6111)</name>
    <name type="common">Chromatium violascens</name>
    <dbReference type="NCBI Taxonomy" id="765911"/>
    <lineage>
        <taxon>Bacteria</taxon>
        <taxon>Pseudomonadati</taxon>
        <taxon>Pseudomonadota</taxon>
        <taxon>Gammaproteobacteria</taxon>
        <taxon>Chromatiales</taxon>
        <taxon>Chromatiaceae</taxon>
        <taxon>Thiocystis</taxon>
    </lineage>
</organism>
<dbReference type="SMART" id="SM00091">
    <property type="entry name" value="PAS"/>
    <property type="match status" value="3"/>
</dbReference>
<evidence type="ECO:0000256" key="13">
    <source>
        <dbReference type="ARBA" id="ARBA00023136"/>
    </source>
</evidence>
<dbReference type="SUPFAM" id="SSF52172">
    <property type="entry name" value="CheY-like"/>
    <property type="match status" value="2"/>
</dbReference>
<dbReference type="FunFam" id="3.30.565.10:FF:000010">
    <property type="entry name" value="Sensor histidine kinase RcsC"/>
    <property type="match status" value="1"/>
</dbReference>
<evidence type="ECO:0000259" key="18">
    <source>
        <dbReference type="PROSITE" id="PS50112"/>
    </source>
</evidence>
<dbReference type="SMART" id="SM00388">
    <property type="entry name" value="HisKA"/>
    <property type="match status" value="1"/>
</dbReference>
<dbReference type="InterPro" id="IPR005467">
    <property type="entry name" value="His_kinase_dom"/>
</dbReference>
<evidence type="ECO:0000256" key="6">
    <source>
        <dbReference type="ARBA" id="ARBA00022553"/>
    </source>
</evidence>
<feature type="domain" description="Response regulatory" evidence="17">
    <location>
        <begin position="6"/>
        <end position="122"/>
    </location>
</feature>
<dbReference type="eggNOG" id="COG2198">
    <property type="taxonomic scope" value="Bacteria"/>
</dbReference>
<keyword evidence="4" id="KW-1003">Cell membrane</keyword>
<dbReference type="InterPro" id="IPR000700">
    <property type="entry name" value="PAS-assoc_C"/>
</dbReference>
<evidence type="ECO:0000256" key="5">
    <source>
        <dbReference type="ARBA" id="ARBA00022519"/>
    </source>
</evidence>
<dbReference type="InterPro" id="IPR036890">
    <property type="entry name" value="HATPase_C_sf"/>
</dbReference>
<dbReference type="RefSeq" id="WP_014778550.1">
    <property type="nucleotide sequence ID" value="NC_018012.1"/>
</dbReference>
<dbReference type="eggNOG" id="COG0745">
    <property type="taxonomic scope" value="Bacteria"/>
</dbReference>
<feature type="domain" description="PAS" evidence="18">
    <location>
        <begin position="140"/>
        <end position="199"/>
    </location>
</feature>
<comment type="catalytic activity">
    <reaction evidence="1">
        <text>ATP + protein L-histidine = ADP + protein N-phospho-L-histidine.</text>
        <dbReference type="EC" id="2.7.13.3"/>
    </reaction>
</comment>
<dbReference type="Pfam" id="PF01627">
    <property type="entry name" value="Hpt"/>
    <property type="match status" value="1"/>
</dbReference>
<feature type="domain" description="Response regulatory" evidence="17">
    <location>
        <begin position="970"/>
        <end position="1087"/>
    </location>
</feature>
<evidence type="ECO:0000256" key="15">
    <source>
        <dbReference type="PROSITE-ProRule" id="PRU00169"/>
    </source>
</evidence>
<evidence type="ECO:0000256" key="1">
    <source>
        <dbReference type="ARBA" id="ARBA00000085"/>
    </source>
</evidence>
<dbReference type="SMART" id="SM00448">
    <property type="entry name" value="REC"/>
    <property type="match status" value="2"/>
</dbReference>
<dbReference type="CDD" id="cd00156">
    <property type="entry name" value="REC"/>
    <property type="match status" value="1"/>
</dbReference>
<evidence type="ECO:0000256" key="4">
    <source>
        <dbReference type="ARBA" id="ARBA00022475"/>
    </source>
</evidence>
<dbReference type="PROSITE" id="PS50112">
    <property type="entry name" value="PAS"/>
    <property type="match status" value="3"/>
</dbReference>
<evidence type="ECO:0000259" key="16">
    <source>
        <dbReference type="PROSITE" id="PS50109"/>
    </source>
</evidence>
<dbReference type="STRING" id="765911.Thivi_2150"/>
<dbReference type="CDD" id="cd00130">
    <property type="entry name" value="PAS"/>
    <property type="match status" value="3"/>
</dbReference>
<keyword evidence="11" id="KW-1133">Transmembrane helix</keyword>
<dbReference type="InterPro" id="IPR001789">
    <property type="entry name" value="Sig_transdc_resp-reg_receiver"/>
</dbReference>
<dbReference type="InterPro" id="IPR035965">
    <property type="entry name" value="PAS-like_dom_sf"/>
</dbReference>
<keyword evidence="8" id="KW-0812">Transmembrane</keyword>
<dbReference type="Pfam" id="PF02518">
    <property type="entry name" value="HATPase_c"/>
    <property type="match status" value="1"/>
</dbReference>
<dbReference type="EMBL" id="CP003154">
    <property type="protein sequence ID" value="AFL74100.1"/>
    <property type="molecule type" value="Genomic_DNA"/>
</dbReference>
<dbReference type="InterPro" id="IPR001610">
    <property type="entry name" value="PAC"/>
</dbReference>
<dbReference type="Gene3D" id="1.10.287.130">
    <property type="match status" value="1"/>
</dbReference>
<dbReference type="SUPFAM" id="SSF47226">
    <property type="entry name" value="Histidine-containing phosphotransfer domain, HPT domain"/>
    <property type="match status" value="1"/>
</dbReference>
<dbReference type="SMART" id="SM00387">
    <property type="entry name" value="HATPase_c"/>
    <property type="match status" value="1"/>
</dbReference>
<dbReference type="PROSITE" id="PS50894">
    <property type="entry name" value="HPT"/>
    <property type="match status" value="1"/>
</dbReference>
<dbReference type="InterPro" id="IPR003661">
    <property type="entry name" value="HisK_dim/P_dom"/>
</dbReference>
<dbReference type="SUPFAM" id="SSF55781">
    <property type="entry name" value="GAF domain-like"/>
    <property type="match status" value="1"/>
</dbReference>
<dbReference type="SUPFAM" id="SSF47384">
    <property type="entry name" value="Homodimeric domain of signal transducing histidine kinase"/>
    <property type="match status" value="1"/>
</dbReference>
<sequence length="1317" mass="146329">MTDRLRILLLEDNPADAELIARFLKKSGLSFDSRRVEREDTFARALAEFRPDAILADYSLPQFDGLQALNLVRLRDPNLPFIFVTGALGEEGAVELLCKGANDYVLKDVLTRLPMALERALETAHQRKALHAAEQSLRESEERFRAIVETTMDWIWEVDAEGRYTYVSPASTRLLGYAPEEMLGRRPIDFMPPDEAARIGANFFGIVAAQQPFSLLENTCLRKDGIPVEMETSGIPIVGADGRFLGYRGIDRDITQRKRHVATLLLQARRATALLELPRAAEHMDEREFMQFGQELAEELTASRIAFIHFVNEDQETIELVTWSRRTLDGYCQAAYDKHYPISQAGVWADALRQRAPTVFNEYSTTPRKHGLPEGHAELTRLISVPVMEGDLVRMMAGVGNKDSLYTDLDVESVQLIANEIWRIVRQRRADQELRKLSLAVEQSPASIVITDLDAHIEYANPAFTRVSGYRLDEAMGQNPRVLQSGQTTRNVYDDLWTTLGRGDVWRGEFSNRRKDGSDYVELAIISPVRQPDGRITHYLAVKEDITERKRVEEELKHYRLHLEELVETRTLELKTLEERSRLILESSADGLYGEDTEGRATFINPSACAMLGYRPEDVLGCCTHDLIHHSHPDGTHYPKEDCPIHRASGHKHVLRQDEDVFWHADGHSFPVSYSSHPMYRDDQLIGAVVSFFDISAQKQTEAAREAALAEAERLARLKSEFLANMSHEIRTPLNAVLGFAQIGVRQSDGRKARDFFKRIMDSGQLLLGIVNDILDFSKIEAGKLNIEQGLINLNDVIEHSLDQLRARARDKALDLQVEVAGDLPASCRCDGLRLTQILGNLLSNAIKFTSEGSVSLAVSRDRDSLLFRVSDTGIGMTEDQVRGLFQPFEQADGSITRRFGGTGLGLAISKRLVDMMGGEIGVRSRLGEGARFEMRIPLIEPAGSILAQQPVEVAPSPQTIPSQRLSGLVILVAEDNAVNRLVIEEMFKDEGCWLVQVENGLQAVERMRQDGANAFDLVLMDIQMPILDGYEAARQIHAFAPDLPIIGLTAHALPAERAQCLASGMVDHVAKPVDLDTLVATILNYAPIGSGTHRACEAADRGERFSGETVSVPGDGAADETMIDWPALTSRYLRRPEFLPKLLESVLTGNAANSAALRQAVNQGDLRHLAFLAHSLKGTAGNLCADGFRDLAARTESHARAERTAASLDAFRLAHALDKLLLEVTVRLDWVRVAARVPGATSPFDPAALAEAIERLEALLAVDDTAANSTFAQFQGLFLQAFGEQAHQLGQQIERFDYQTALDTLRAVKAVPPRPA</sequence>
<keyword evidence="6 15" id="KW-0597">Phosphoprotein</keyword>
<dbReference type="SMART" id="SM00065">
    <property type="entry name" value="GAF"/>
    <property type="match status" value="1"/>
</dbReference>
<keyword evidence="22" id="KW-1185">Reference proteome</keyword>
<dbReference type="Proteomes" id="UP000006062">
    <property type="component" value="Chromosome"/>
</dbReference>
<evidence type="ECO:0000313" key="21">
    <source>
        <dbReference type="EMBL" id="AFL74100.1"/>
    </source>
</evidence>
<dbReference type="NCBIfam" id="TIGR00229">
    <property type="entry name" value="sensory_box"/>
    <property type="match status" value="3"/>
</dbReference>
<evidence type="ECO:0000256" key="3">
    <source>
        <dbReference type="ARBA" id="ARBA00012438"/>
    </source>
</evidence>
<dbReference type="Gene3D" id="3.30.450.20">
    <property type="entry name" value="PAS domain"/>
    <property type="match status" value="3"/>
</dbReference>
<keyword evidence="13" id="KW-0472">Membrane</keyword>
<feature type="domain" description="PAC" evidence="19">
    <location>
        <begin position="214"/>
        <end position="266"/>
    </location>
</feature>
<dbReference type="InterPro" id="IPR036097">
    <property type="entry name" value="HisK_dim/P_sf"/>
</dbReference>
<dbReference type="PANTHER" id="PTHR43047">
    <property type="entry name" value="TWO-COMPONENT HISTIDINE PROTEIN KINASE"/>
    <property type="match status" value="1"/>
</dbReference>
<dbReference type="PROSITE" id="PS50109">
    <property type="entry name" value="HIS_KIN"/>
    <property type="match status" value="1"/>
</dbReference>
<protein>
    <recommendedName>
        <fullName evidence="3">histidine kinase</fullName>
        <ecNumber evidence="3">2.7.13.3</ecNumber>
    </recommendedName>
</protein>
<keyword evidence="12" id="KW-0902">Two-component regulatory system</keyword>
<dbReference type="InterPro" id="IPR029016">
    <property type="entry name" value="GAF-like_dom_sf"/>
</dbReference>
<dbReference type="EC" id="2.7.13.3" evidence="3"/>
<keyword evidence="7" id="KW-0808">Transferase</keyword>
<dbReference type="CDD" id="cd16922">
    <property type="entry name" value="HATPase_EvgS-ArcB-TorS-like"/>
    <property type="match status" value="1"/>
</dbReference>
<dbReference type="InterPro" id="IPR036641">
    <property type="entry name" value="HPT_dom_sf"/>
</dbReference>
<dbReference type="Pfam" id="PF13426">
    <property type="entry name" value="PAS_9"/>
    <property type="match status" value="1"/>
</dbReference>
<feature type="modified residue" description="Phosphohistidine" evidence="14">
    <location>
        <position position="1175"/>
    </location>
</feature>
<keyword evidence="5" id="KW-0997">Cell inner membrane</keyword>
<dbReference type="CDD" id="cd00082">
    <property type="entry name" value="HisKA"/>
    <property type="match status" value="1"/>
</dbReference>
<name>I3YAT2_THIV6</name>
<dbReference type="Gene3D" id="3.30.565.10">
    <property type="entry name" value="Histidine kinase-like ATPase, C-terminal domain"/>
    <property type="match status" value="1"/>
</dbReference>
<feature type="domain" description="Histidine kinase" evidence="16">
    <location>
        <begin position="725"/>
        <end position="941"/>
    </location>
</feature>
<feature type="domain" description="PAS" evidence="18">
    <location>
        <begin position="433"/>
        <end position="479"/>
    </location>
</feature>
<dbReference type="PROSITE" id="PS50113">
    <property type="entry name" value="PAC"/>
    <property type="match status" value="2"/>
</dbReference>
<feature type="domain" description="HPt" evidence="20">
    <location>
        <begin position="1136"/>
        <end position="1236"/>
    </location>
</feature>
<dbReference type="Gene3D" id="3.40.50.2300">
    <property type="match status" value="2"/>
</dbReference>
<dbReference type="eggNOG" id="COG5002">
    <property type="taxonomic scope" value="Bacteria"/>
</dbReference>
<evidence type="ECO:0000256" key="2">
    <source>
        <dbReference type="ARBA" id="ARBA00004429"/>
    </source>
</evidence>
<feature type="modified residue" description="4-aspartylphosphate" evidence="15">
    <location>
        <position position="57"/>
    </location>
</feature>
<dbReference type="Gene3D" id="3.30.450.40">
    <property type="match status" value="1"/>
</dbReference>
<dbReference type="Pfam" id="PF13185">
    <property type="entry name" value="GAF_2"/>
    <property type="match status" value="1"/>
</dbReference>
<dbReference type="InterPro" id="IPR000014">
    <property type="entry name" value="PAS"/>
</dbReference>
<dbReference type="Pfam" id="PF00512">
    <property type="entry name" value="HisKA"/>
    <property type="match status" value="1"/>
</dbReference>
<keyword evidence="10" id="KW-0547">Nucleotide-binding</keyword>
<dbReference type="InterPro" id="IPR008207">
    <property type="entry name" value="Sig_transdc_His_kin_Hpt_dom"/>
</dbReference>
<comment type="subcellular location">
    <subcellularLocation>
        <location evidence="2">Cell inner membrane</location>
        <topology evidence="2">Multi-pass membrane protein</topology>
    </subcellularLocation>
</comment>
<dbReference type="GO" id="GO:0000155">
    <property type="term" value="F:phosphorelay sensor kinase activity"/>
    <property type="evidence" value="ECO:0007669"/>
    <property type="project" value="InterPro"/>
</dbReference>
<feature type="domain" description="PAC" evidence="19">
    <location>
        <begin position="506"/>
        <end position="558"/>
    </location>
</feature>
<dbReference type="HOGENOM" id="CLU_000445_114_18_6"/>
<keyword evidence="9" id="KW-0418">Kinase</keyword>
<dbReference type="eggNOG" id="COG3829">
    <property type="taxonomic scope" value="Bacteria"/>
</dbReference>
<dbReference type="eggNOG" id="COG2205">
    <property type="taxonomic scope" value="Bacteria"/>
</dbReference>
<dbReference type="InterPro" id="IPR003594">
    <property type="entry name" value="HATPase_dom"/>
</dbReference>
<gene>
    <name evidence="21" type="ordered locus">Thivi_2150</name>
</gene>
<dbReference type="Gene3D" id="1.20.120.160">
    <property type="entry name" value="HPT domain"/>
    <property type="match status" value="1"/>
</dbReference>
<dbReference type="PRINTS" id="PR00344">
    <property type="entry name" value="BCTRLSENSOR"/>
</dbReference>
<evidence type="ECO:0000259" key="17">
    <source>
        <dbReference type="PROSITE" id="PS50110"/>
    </source>
</evidence>
<feature type="domain" description="PAS" evidence="18">
    <location>
        <begin position="577"/>
        <end position="634"/>
    </location>
</feature>
<proteinExistence type="predicted"/>
<reference evidence="21 22" key="1">
    <citation type="submission" date="2012-06" db="EMBL/GenBank/DDBJ databases">
        <title>Complete sequence of Thiocystis violascens DSM 198.</title>
        <authorList>
            <consortium name="US DOE Joint Genome Institute"/>
            <person name="Lucas S."/>
            <person name="Han J."/>
            <person name="Lapidus A."/>
            <person name="Cheng J.-F."/>
            <person name="Goodwin L."/>
            <person name="Pitluck S."/>
            <person name="Peters L."/>
            <person name="Ovchinnikova G."/>
            <person name="Teshima H."/>
            <person name="Detter J.C."/>
            <person name="Han C."/>
            <person name="Tapia R."/>
            <person name="Land M."/>
            <person name="Hauser L."/>
            <person name="Kyrpides N."/>
            <person name="Ivanova N."/>
            <person name="Pagani I."/>
            <person name="Vogl K."/>
            <person name="Liu Z."/>
            <person name="Frigaard N.-U."/>
            <person name="Bryant D."/>
            <person name="Woyke T."/>
        </authorList>
    </citation>
    <scope>NUCLEOTIDE SEQUENCE [LARGE SCALE GENOMIC DNA]</scope>
    <source>
        <strain evidence="22">ATCC 17096 / DSM 198 / 6111</strain>
    </source>
</reference>
<dbReference type="PROSITE" id="PS50110">
    <property type="entry name" value="RESPONSE_REGULATORY"/>
    <property type="match status" value="2"/>
</dbReference>
<feature type="modified residue" description="4-aspartylphosphate" evidence="15">
    <location>
        <position position="1022"/>
    </location>
</feature>
<accession>I3YAT2</accession>
<dbReference type="InterPro" id="IPR011006">
    <property type="entry name" value="CheY-like_superfamily"/>
</dbReference>
<dbReference type="OrthoDB" id="8573350at2"/>
<evidence type="ECO:0000259" key="20">
    <source>
        <dbReference type="PROSITE" id="PS50894"/>
    </source>
</evidence>
<dbReference type="InterPro" id="IPR003018">
    <property type="entry name" value="GAF"/>
</dbReference>
<dbReference type="CDD" id="cd17546">
    <property type="entry name" value="REC_hyHK_CKI1_RcsC-like"/>
    <property type="match status" value="1"/>
</dbReference>
<dbReference type="GO" id="GO:0005886">
    <property type="term" value="C:plasma membrane"/>
    <property type="evidence" value="ECO:0007669"/>
    <property type="project" value="UniProtKB-SubCell"/>
</dbReference>
<dbReference type="GO" id="GO:0006355">
    <property type="term" value="P:regulation of DNA-templated transcription"/>
    <property type="evidence" value="ECO:0007669"/>
    <property type="project" value="InterPro"/>
</dbReference>
<dbReference type="KEGG" id="tvi:Thivi_2150"/>
<evidence type="ECO:0000256" key="12">
    <source>
        <dbReference type="ARBA" id="ARBA00023012"/>
    </source>
</evidence>
<dbReference type="Pfam" id="PF00989">
    <property type="entry name" value="PAS"/>
    <property type="match status" value="2"/>
</dbReference>
<evidence type="ECO:0000256" key="8">
    <source>
        <dbReference type="ARBA" id="ARBA00022692"/>
    </source>
</evidence>
<evidence type="ECO:0000256" key="10">
    <source>
        <dbReference type="ARBA" id="ARBA00022840"/>
    </source>
</evidence>
<dbReference type="eggNOG" id="COG0784">
    <property type="taxonomic scope" value="Bacteria"/>
</dbReference>
<dbReference type="InterPro" id="IPR004358">
    <property type="entry name" value="Sig_transdc_His_kin-like_C"/>
</dbReference>
<evidence type="ECO:0000256" key="7">
    <source>
        <dbReference type="ARBA" id="ARBA00022679"/>
    </source>
</evidence>
<dbReference type="SUPFAM" id="SSF55785">
    <property type="entry name" value="PYP-like sensor domain (PAS domain)"/>
    <property type="match status" value="3"/>
</dbReference>
<evidence type="ECO:0000256" key="9">
    <source>
        <dbReference type="ARBA" id="ARBA00022777"/>
    </source>
</evidence>
<evidence type="ECO:0000259" key="19">
    <source>
        <dbReference type="PROSITE" id="PS50113"/>
    </source>
</evidence>